<dbReference type="InterPro" id="IPR043129">
    <property type="entry name" value="ATPase_NBD"/>
</dbReference>
<dbReference type="InterPro" id="IPR050273">
    <property type="entry name" value="GppA/Ppx_hydrolase"/>
</dbReference>
<evidence type="ECO:0000259" key="2">
    <source>
        <dbReference type="Pfam" id="PF02541"/>
    </source>
</evidence>
<keyword evidence="1" id="KW-0378">Hydrolase</keyword>
<dbReference type="InterPro" id="IPR048950">
    <property type="entry name" value="Ppx_GppA_C"/>
</dbReference>
<organism evidence="4 5">
    <name type="scientific">Candidatus Nitrospira allomarina</name>
    <dbReference type="NCBI Taxonomy" id="3020900"/>
    <lineage>
        <taxon>Bacteria</taxon>
        <taxon>Pseudomonadati</taxon>
        <taxon>Nitrospirota</taxon>
        <taxon>Nitrospiria</taxon>
        <taxon>Nitrospirales</taxon>
        <taxon>Nitrospiraceae</taxon>
        <taxon>Nitrospira</taxon>
    </lineage>
</organism>
<dbReference type="Gene3D" id="1.10.3210.10">
    <property type="entry name" value="Hypothetical protein af1432"/>
    <property type="match status" value="1"/>
</dbReference>
<dbReference type="Gene3D" id="3.30.420.150">
    <property type="entry name" value="Exopolyphosphatase. Domain 2"/>
    <property type="match status" value="1"/>
</dbReference>
<dbReference type="RefSeq" id="WP_312640151.1">
    <property type="nucleotide sequence ID" value="NZ_CP116967.1"/>
</dbReference>
<gene>
    <name evidence="4" type="ORF">PP769_11245</name>
</gene>
<dbReference type="Proteomes" id="UP001302719">
    <property type="component" value="Chromosome"/>
</dbReference>
<dbReference type="InterPro" id="IPR030673">
    <property type="entry name" value="PyroPPase_GppA_Ppx"/>
</dbReference>
<name>A0AA96G816_9BACT</name>
<dbReference type="Gene3D" id="3.30.420.40">
    <property type="match status" value="1"/>
</dbReference>
<dbReference type="PIRSF" id="PIRSF001267">
    <property type="entry name" value="Pyrophosphatase_GppA_Ppx"/>
    <property type="match status" value="1"/>
</dbReference>
<evidence type="ECO:0000313" key="4">
    <source>
        <dbReference type="EMBL" id="WNM56556.1"/>
    </source>
</evidence>
<feature type="domain" description="Ppx/GppA phosphatase C-terminal" evidence="3">
    <location>
        <begin position="323"/>
        <end position="458"/>
    </location>
</feature>
<dbReference type="KEGG" id="nall:PP769_11245"/>
<dbReference type="AlphaFoldDB" id="A0AA96G816"/>
<dbReference type="SUPFAM" id="SSF109604">
    <property type="entry name" value="HD-domain/PDEase-like"/>
    <property type="match status" value="1"/>
</dbReference>
<keyword evidence="5" id="KW-1185">Reference proteome</keyword>
<dbReference type="PANTHER" id="PTHR30005:SF0">
    <property type="entry name" value="RETROGRADE REGULATION PROTEIN 2"/>
    <property type="match status" value="1"/>
</dbReference>
<dbReference type="GO" id="GO:0016462">
    <property type="term" value="F:pyrophosphatase activity"/>
    <property type="evidence" value="ECO:0007669"/>
    <property type="project" value="TreeGrafter"/>
</dbReference>
<evidence type="ECO:0000256" key="1">
    <source>
        <dbReference type="ARBA" id="ARBA00022801"/>
    </source>
</evidence>
<dbReference type="InterPro" id="IPR003607">
    <property type="entry name" value="HD/PDEase_dom"/>
</dbReference>
<sequence>MKRLAVIDIGTNSIHMVLAEIGKGFSYKIVDRIKDMARLGDGTFTSQRLSPEAMDRGLTVLKRFSMLAKNKGFDPILPIATSAVREAKNGGDFLKLVRKELGLRVRVITGEEEARLIYLGVRNSMDLDHFPAMIVDIGGGSVELMACTQRRLKFVRSLKLGAIRLKDEFLKADIPDKKIIQRLENLVSQTLKKSLPSKKRDSQFNQLVATSGMAGNLAEIIYLSRTGRPLSQIDMATIELDEVREVERLLRTKDTQTRLNIPGLDPRRVDTLYSGVLVLRILMERIGVKQARISDKAIREGVIYDFIQQHQEGLRAEQEIPHIRRRQVLLLARRYQYPKNHAHHVAKLALSLFDQTQALHQLGDREREWLEYAALLHDIGHHIRENKHHKHTYYLITHADLPGFSSEEVDIMANVARYHRRGQPTIRHKGFRLLNREQRKVVPCLSAILRIADGLDRSHFSVVRKIFIEPGKPLRLHVFFRYDPELELWTTERRMKLFEKIFHCRIELKPAPIAMKTVA</sequence>
<dbReference type="Pfam" id="PF21447">
    <property type="entry name" value="Ppx-GppA_III"/>
    <property type="match status" value="1"/>
</dbReference>
<dbReference type="EMBL" id="CP116967">
    <property type="protein sequence ID" value="WNM56556.1"/>
    <property type="molecule type" value="Genomic_DNA"/>
</dbReference>
<dbReference type="CDD" id="cd24006">
    <property type="entry name" value="ASKHA_NBD_PPX_GppA"/>
    <property type="match status" value="1"/>
</dbReference>
<accession>A0AA96G816</accession>
<feature type="domain" description="Ppx/GppA phosphatase N-terminal" evidence="2">
    <location>
        <begin position="19"/>
        <end position="310"/>
    </location>
</feature>
<evidence type="ECO:0000259" key="3">
    <source>
        <dbReference type="Pfam" id="PF21447"/>
    </source>
</evidence>
<dbReference type="CDD" id="cd00077">
    <property type="entry name" value="HDc"/>
    <property type="match status" value="1"/>
</dbReference>
<reference evidence="4 5" key="1">
    <citation type="submission" date="2023-01" db="EMBL/GenBank/DDBJ databases">
        <title>Cultivation and genomic characterization of new, ubiquitous marine nitrite-oxidizing bacteria from the Nitrospirales.</title>
        <authorList>
            <person name="Mueller A.J."/>
            <person name="Daebeler A."/>
            <person name="Herbold C.W."/>
            <person name="Kirkegaard R.H."/>
            <person name="Daims H."/>
        </authorList>
    </citation>
    <scope>NUCLEOTIDE SEQUENCE [LARGE SCALE GENOMIC DNA]</scope>
    <source>
        <strain evidence="4 5">VA</strain>
    </source>
</reference>
<evidence type="ECO:0000313" key="5">
    <source>
        <dbReference type="Proteomes" id="UP001302719"/>
    </source>
</evidence>
<dbReference type="InterPro" id="IPR003695">
    <property type="entry name" value="Ppx_GppA_N"/>
</dbReference>
<dbReference type="Pfam" id="PF02541">
    <property type="entry name" value="Ppx-GppA"/>
    <property type="match status" value="1"/>
</dbReference>
<dbReference type="PANTHER" id="PTHR30005">
    <property type="entry name" value="EXOPOLYPHOSPHATASE"/>
    <property type="match status" value="1"/>
</dbReference>
<protein>
    <submittedName>
        <fullName evidence="4">Ppx/GppA phosphatase family protein</fullName>
    </submittedName>
</protein>
<dbReference type="SUPFAM" id="SSF53067">
    <property type="entry name" value="Actin-like ATPase domain"/>
    <property type="match status" value="2"/>
</dbReference>
<proteinExistence type="predicted"/>